<dbReference type="OMA" id="FARPMIV"/>
<sequence>MDDYNNINKIAFITKDKKFIIDGGKIKEAKKIPEGYKINFAKPMLVFRLDGVDLSYFIESCGSLLVGSLTIKGLVKKIDYEDFLLYVDHNRKDIIVFINGEIYKLSYSKLPFLRYVLGSLHSGILLESASFDEIQMYAC</sequence>
<reference evidence="3 4" key="1">
    <citation type="submission" date="2015-12" db="EMBL/GenBank/DDBJ databases">
        <title>A stable core within a dynamic pangenome in Sulfolobus acidocaldarius.</title>
        <authorList>
            <person name="Anderson R."/>
            <person name="Kouris A."/>
            <person name="Seward C."/>
            <person name="Campbell K."/>
            <person name="Whitaker R."/>
        </authorList>
    </citation>
    <scope>NUCLEOTIDE SEQUENCE [LARGE SCALE GENOMIC DNA]</scope>
    <source>
        <strain evidence="1 4">GG12-C01-09</strain>
        <strain evidence="2 3">NG05B_CO5_07</strain>
    </source>
</reference>
<evidence type="ECO:0000313" key="4">
    <source>
        <dbReference type="Proteomes" id="UP000065473"/>
    </source>
</evidence>
<gene>
    <name evidence="1" type="ORF">ATY89_01230</name>
    <name evidence="2" type="ORF">ATZ20_04265</name>
</gene>
<name>A0A0U3H1U4_9CREN</name>
<dbReference type="Proteomes" id="UP000065473">
    <property type="component" value="Chromosome"/>
</dbReference>
<dbReference type="GeneID" id="14551556"/>
<dbReference type="EMBL" id="CP013695">
    <property type="protein sequence ID" value="ALU31430.1"/>
    <property type="molecule type" value="Genomic_DNA"/>
</dbReference>
<proteinExistence type="predicted"/>
<dbReference type="Proteomes" id="UP000060043">
    <property type="component" value="Chromosome"/>
</dbReference>
<dbReference type="EMBL" id="CP013694">
    <property type="protein sequence ID" value="ALU28712.1"/>
    <property type="molecule type" value="Genomic_DNA"/>
</dbReference>
<dbReference type="RefSeq" id="WP_011277906.1">
    <property type="nucleotide sequence ID" value="NZ_BHWZ01000002.1"/>
</dbReference>
<organism evidence="2 3">
    <name type="scientific">Sulfolobus acidocaldarius</name>
    <dbReference type="NCBI Taxonomy" id="2285"/>
    <lineage>
        <taxon>Archaea</taxon>
        <taxon>Thermoproteota</taxon>
        <taxon>Thermoprotei</taxon>
        <taxon>Sulfolobales</taxon>
        <taxon>Sulfolobaceae</taxon>
        <taxon>Sulfolobus</taxon>
    </lineage>
</organism>
<dbReference type="OrthoDB" id="38668at2157"/>
<evidence type="ECO:0000313" key="1">
    <source>
        <dbReference type="EMBL" id="ALU28712.1"/>
    </source>
</evidence>
<accession>A0A0U3H1U4</accession>
<evidence type="ECO:0000313" key="2">
    <source>
        <dbReference type="EMBL" id="ALU31430.1"/>
    </source>
</evidence>
<dbReference type="STRING" id="1435377.SUSAZ_04855"/>
<dbReference type="AlphaFoldDB" id="A0A0U3H1U4"/>
<protein>
    <submittedName>
        <fullName evidence="2">Uncharacterized protein</fullName>
    </submittedName>
</protein>
<evidence type="ECO:0000313" key="3">
    <source>
        <dbReference type="Proteomes" id="UP000060043"/>
    </source>
</evidence>